<organism evidence="1">
    <name type="scientific">marine sediment metagenome</name>
    <dbReference type="NCBI Taxonomy" id="412755"/>
    <lineage>
        <taxon>unclassified sequences</taxon>
        <taxon>metagenomes</taxon>
        <taxon>ecological metagenomes</taxon>
    </lineage>
</organism>
<dbReference type="Pfam" id="PF08309">
    <property type="entry name" value="LVIVD"/>
    <property type="match status" value="3"/>
</dbReference>
<name>X1KCQ7_9ZZZZ</name>
<feature type="non-terminal residue" evidence="1">
    <location>
        <position position="1"/>
    </location>
</feature>
<dbReference type="AlphaFoldDB" id="X1KCQ7"/>
<comment type="caution">
    <text evidence="1">The sequence shown here is derived from an EMBL/GenBank/DDBJ whole genome shotgun (WGS) entry which is preliminary data.</text>
</comment>
<reference evidence="1" key="1">
    <citation type="journal article" date="2014" name="Front. Microbiol.">
        <title>High frequency of phylogenetically diverse reductive dehalogenase-homologous genes in deep subseafloor sedimentary metagenomes.</title>
        <authorList>
            <person name="Kawai M."/>
            <person name="Futagami T."/>
            <person name="Toyoda A."/>
            <person name="Takaki Y."/>
            <person name="Nishi S."/>
            <person name="Hori S."/>
            <person name="Arai W."/>
            <person name="Tsubouchi T."/>
            <person name="Morono Y."/>
            <person name="Uchiyama I."/>
            <person name="Ito T."/>
            <person name="Fujiyama A."/>
            <person name="Inagaki F."/>
            <person name="Takami H."/>
        </authorList>
    </citation>
    <scope>NUCLEOTIDE SEQUENCE</scope>
    <source>
        <strain evidence="1">Expedition CK06-06</strain>
    </source>
</reference>
<protein>
    <submittedName>
        <fullName evidence="1">Uncharacterized protein</fullName>
    </submittedName>
</protein>
<dbReference type="SUPFAM" id="SSF50969">
    <property type="entry name" value="YVTN repeat-like/Quinoprotein amine dehydrogenase"/>
    <property type="match status" value="1"/>
</dbReference>
<dbReference type="InterPro" id="IPR011044">
    <property type="entry name" value="Quino_amine_DH_bsu"/>
</dbReference>
<feature type="non-terminal residue" evidence="1">
    <location>
        <position position="240"/>
    </location>
</feature>
<sequence>PLLCDGYGLALNFPYLYVTSKRNHRFTIVDISDPQNPGITGVCDLDNNLPTYICYKDSFAYVSANPQGIAIINTADESNPSLETYFSLPFGTRGMGYIENYLYTAAGDSILYILDISEPTNPVLVNTLNTRKKPFALSISDTLLYVSFQFNGLEVFNISSPSLPQSVGYYHGTPLLMCNGITTANGLAYLAADNGVYIFEYIGGAGKKEEEIQRESKTSIALNCYPTTFSKKVSIEINSE</sequence>
<accession>X1KCQ7</accession>
<dbReference type="EMBL" id="BARU01039323">
    <property type="protein sequence ID" value="GAH79848.1"/>
    <property type="molecule type" value="Genomic_DNA"/>
</dbReference>
<evidence type="ECO:0000313" key="1">
    <source>
        <dbReference type="EMBL" id="GAH79848.1"/>
    </source>
</evidence>
<dbReference type="InterPro" id="IPR013211">
    <property type="entry name" value="LVIVD"/>
</dbReference>
<proteinExistence type="predicted"/>
<gene>
    <name evidence="1" type="ORF">S03H2_60967</name>
</gene>